<dbReference type="EMBL" id="CH991569">
    <property type="protein sequence ID" value="EDQ85947.1"/>
    <property type="molecule type" value="Genomic_DNA"/>
</dbReference>
<dbReference type="CDD" id="cd05933">
    <property type="entry name" value="ACSBG_like"/>
    <property type="match status" value="1"/>
</dbReference>
<evidence type="ECO:0000256" key="1">
    <source>
        <dbReference type="ARBA" id="ARBA00022598"/>
    </source>
</evidence>
<evidence type="ECO:0000256" key="2">
    <source>
        <dbReference type="ARBA" id="ARBA00022832"/>
    </source>
</evidence>
<dbReference type="GO" id="GO:0042759">
    <property type="term" value="P:long-chain fatty acid biosynthetic process"/>
    <property type="evidence" value="ECO:0000318"/>
    <property type="project" value="GO_Central"/>
</dbReference>
<dbReference type="KEGG" id="mbr:MONBRDRAFT_38583"/>
<dbReference type="GO" id="GO:0005737">
    <property type="term" value="C:cytoplasm"/>
    <property type="evidence" value="ECO:0000318"/>
    <property type="project" value="GO_Central"/>
</dbReference>
<accession>A9V8W8</accession>
<keyword evidence="1" id="KW-0436">Ligase</keyword>
<dbReference type="Gene3D" id="3.40.50.12780">
    <property type="entry name" value="N-terminal domain of ligase-like"/>
    <property type="match status" value="1"/>
</dbReference>
<dbReference type="STRING" id="81824.A9V8W8"/>
<dbReference type="SUPFAM" id="SSF56801">
    <property type="entry name" value="Acetyl-CoA synthetase-like"/>
    <property type="match status" value="1"/>
</dbReference>
<dbReference type="PANTHER" id="PTHR43272:SF32">
    <property type="entry name" value="AMP-DEPENDENT SYNTHETASE_LIGASE DOMAIN-CONTAINING PROTEIN"/>
    <property type="match status" value="1"/>
</dbReference>
<dbReference type="GO" id="GO:0004467">
    <property type="term" value="F:long-chain fatty acid-CoA ligase activity"/>
    <property type="evidence" value="ECO:0000318"/>
    <property type="project" value="GO_Central"/>
</dbReference>
<dbReference type="Proteomes" id="UP000001357">
    <property type="component" value="Unassembled WGS sequence"/>
</dbReference>
<feature type="domain" description="AMP-dependent synthetase/ligase" evidence="4">
    <location>
        <begin position="41"/>
        <end position="465"/>
    </location>
</feature>
<sequence>MESKQLPLGQHYGVDPDTVLDIKTTPDGIASIKPVTVMERFKETVERFGDRDALAVKRDGYWHTWTYRDYHRDIITAAKAFIHFGLDRHHSVGIIGFNSPEWFIADLGAVFAGGFASGIYTTNGPESLQYVADHSRSQFLFVEDRKQLAKIKEVQDQLPTVKLVVMWGEPVEEKDRKDLKIKVIGWDEFMRGGRDVAEHEVHNRMKVQSPGECCTLIYTSGTTGTPKAVMMTHDNITWTAKALSTHARLDDHRQEHIISYLPLSHIAAQILDMHAPILMGAKVWFAQPDALKGSLPTTLAEVRPTIFLGVPRVWEKIEEKMRIVGAQSTGLKKKIATWAKRKGMEASMADQRGERRPSGFGLANKLVFKKIRAKLGLDRCHFLATAAAPISRETLDYFLSLYLPIMEVYGMSENTGPQTVNRSGNHTTGSVGVTMAGLETKIDNPDANGDGEICMRGRHVMKGYLFNEEKTRETIDEDGWLHTGDVGRMDDRGFLFITGRIKEIIITAGGENVAPVPIEDTMKACCPILSNVMVIGDKRKFLSQVVTLKCEVDVESGEPLDKLTDQVIEILSSIGSSATTVSAAREDPKVIEYIDAKRKEANNKSVSRAQNVQKSYILPVDFSVPGGELGPTLKLKRPVVYEKYKDVIDGLYA</sequence>
<gene>
    <name evidence="5" type="ORF">MONBRDRAFT_38583</name>
</gene>
<dbReference type="InterPro" id="IPR042099">
    <property type="entry name" value="ANL_N_sf"/>
</dbReference>
<dbReference type="InterPro" id="IPR020845">
    <property type="entry name" value="AMP-binding_CS"/>
</dbReference>
<dbReference type="Pfam" id="PF23562">
    <property type="entry name" value="AMP-binding_C_3"/>
    <property type="match status" value="1"/>
</dbReference>
<dbReference type="OMA" id="ETCAYVC"/>
<dbReference type="eggNOG" id="KOG1256">
    <property type="taxonomic scope" value="Eukaryota"/>
</dbReference>
<protein>
    <recommendedName>
        <fullName evidence="4">AMP-dependent synthetase/ligase domain-containing protein</fullName>
    </recommendedName>
</protein>
<keyword evidence="2" id="KW-0276">Fatty acid metabolism</keyword>
<evidence type="ECO:0000313" key="6">
    <source>
        <dbReference type="Proteomes" id="UP000001357"/>
    </source>
</evidence>
<evidence type="ECO:0000313" key="5">
    <source>
        <dbReference type="EMBL" id="EDQ85947.1"/>
    </source>
</evidence>
<dbReference type="InParanoid" id="A9V8W8"/>
<dbReference type="FunCoup" id="A9V8W8">
    <property type="interactions" value="192"/>
</dbReference>
<evidence type="ECO:0000259" key="4">
    <source>
        <dbReference type="Pfam" id="PF00501"/>
    </source>
</evidence>
<name>A9V8W8_MONBE</name>
<proteinExistence type="predicted"/>
<dbReference type="PROSITE" id="PS00455">
    <property type="entry name" value="AMP_BINDING"/>
    <property type="match status" value="1"/>
</dbReference>
<keyword evidence="6" id="KW-1185">Reference proteome</keyword>
<evidence type="ECO:0000256" key="3">
    <source>
        <dbReference type="ARBA" id="ARBA00023098"/>
    </source>
</evidence>
<dbReference type="RefSeq" id="XP_001749141.1">
    <property type="nucleotide sequence ID" value="XM_001749089.1"/>
</dbReference>
<dbReference type="GeneID" id="5894478"/>
<keyword evidence="3" id="KW-0443">Lipid metabolism</keyword>
<dbReference type="PANTHER" id="PTHR43272">
    <property type="entry name" value="LONG-CHAIN-FATTY-ACID--COA LIGASE"/>
    <property type="match status" value="1"/>
</dbReference>
<dbReference type="Pfam" id="PF00501">
    <property type="entry name" value="AMP-binding"/>
    <property type="match status" value="1"/>
</dbReference>
<organism evidence="5 6">
    <name type="scientific">Monosiga brevicollis</name>
    <name type="common">Choanoflagellate</name>
    <dbReference type="NCBI Taxonomy" id="81824"/>
    <lineage>
        <taxon>Eukaryota</taxon>
        <taxon>Choanoflagellata</taxon>
        <taxon>Craspedida</taxon>
        <taxon>Salpingoecidae</taxon>
        <taxon>Monosiga</taxon>
    </lineage>
</organism>
<dbReference type="InterPro" id="IPR000873">
    <property type="entry name" value="AMP-dep_synth/lig_dom"/>
</dbReference>
<dbReference type="AlphaFoldDB" id="A9V8W8"/>
<reference evidence="5 6" key="1">
    <citation type="journal article" date="2008" name="Nature">
        <title>The genome of the choanoflagellate Monosiga brevicollis and the origin of metazoans.</title>
        <authorList>
            <consortium name="JGI Sequencing"/>
            <person name="King N."/>
            <person name="Westbrook M.J."/>
            <person name="Young S.L."/>
            <person name="Kuo A."/>
            <person name="Abedin M."/>
            <person name="Chapman J."/>
            <person name="Fairclough S."/>
            <person name="Hellsten U."/>
            <person name="Isogai Y."/>
            <person name="Letunic I."/>
            <person name="Marr M."/>
            <person name="Pincus D."/>
            <person name="Putnam N."/>
            <person name="Rokas A."/>
            <person name="Wright K.J."/>
            <person name="Zuzow R."/>
            <person name="Dirks W."/>
            <person name="Good M."/>
            <person name="Goodstein D."/>
            <person name="Lemons D."/>
            <person name="Li W."/>
            <person name="Lyons J.B."/>
            <person name="Morris A."/>
            <person name="Nichols S."/>
            <person name="Richter D.J."/>
            <person name="Salamov A."/>
            <person name="Bork P."/>
            <person name="Lim W.A."/>
            <person name="Manning G."/>
            <person name="Miller W.T."/>
            <person name="McGinnis W."/>
            <person name="Shapiro H."/>
            <person name="Tjian R."/>
            <person name="Grigoriev I.V."/>
            <person name="Rokhsar D."/>
        </authorList>
    </citation>
    <scope>NUCLEOTIDE SEQUENCE [LARGE SCALE GENOMIC DNA]</scope>
    <source>
        <strain evidence="6">MX1 / ATCC 50154</strain>
    </source>
</reference>